<organism evidence="2 3">
    <name type="scientific">Fusarium tricinctum</name>
    <dbReference type="NCBI Taxonomy" id="61284"/>
    <lineage>
        <taxon>Eukaryota</taxon>
        <taxon>Fungi</taxon>
        <taxon>Dikarya</taxon>
        <taxon>Ascomycota</taxon>
        <taxon>Pezizomycotina</taxon>
        <taxon>Sordariomycetes</taxon>
        <taxon>Hypocreomycetidae</taxon>
        <taxon>Hypocreales</taxon>
        <taxon>Nectriaceae</taxon>
        <taxon>Fusarium</taxon>
        <taxon>Fusarium tricinctum species complex</taxon>
    </lineage>
</organism>
<dbReference type="EMBL" id="JAGPXF010000007">
    <property type="protein sequence ID" value="KAH7236119.1"/>
    <property type="molecule type" value="Genomic_DNA"/>
</dbReference>
<gene>
    <name evidence="2" type="ORF">BKA59DRAFT_486323</name>
</gene>
<proteinExistence type="predicted"/>
<keyword evidence="3" id="KW-1185">Reference proteome</keyword>
<dbReference type="Proteomes" id="UP000813427">
    <property type="component" value="Unassembled WGS sequence"/>
</dbReference>
<evidence type="ECO:0000313" key="2">
    <source>
        <dbReference type="EMBL" id="KAH7236119.1"/>
    </source>
</evidence>
<name>A0A8K0RNG8_9HYPO</name>
<comment type="caution">
    <text evidence="2">The sequence shown here is derived from an EMBL/GenBank/DDBJ whole genome shotgun (WGS) entry which is preliminary data.</text>
</comment>
<keyword evidence="1" id="KW-1133">Transmembrane helix</keyword>
<sequence length="94" mass="10516">MASAPRLPVCKKAMPWSYRIQSLTLGLTLFHLITLIVSETFNLGEDVISQGGLGWMVLPNLVLSPICVVRRELTKSIKSLDTKIEFKMRSIISI</sequence>
<evidence type="ECO:0000313" key="3">
    <source>
        <dbReference type="Proteomes" id="UP000813427"/>
    </source>
</evidence>
<feature type="transmembrane region" description="Helical" evidence="1">
    <location>
        <begin position="20"/>
        <end position="41"/>
    </location>
</feature>
<evidence type="ECO:0000256" key="1">
    <source>
        <dbReference type="SAM" id="Phobius"/>
    </source>
</evidence>
<dbReference type="AlphaFoldDB" id="A0A8K0RNG8"/>
<keyword evidence="1" id="KW-0812">Transmembrane</keyword>
<protein>
    <submittedName>
        <fullName evidence="2">Uncharacterized protein</fullName>
    </submittedName>
</protein>
<keyword evidence="1" id="KW-0472">Membrane</keyword>
<reference evidence="2" key="1">
    <citation type="journal article" date="2021" name="Nat. Commun.">
        <title>Genetic determinants of endophytism in the Arabidopsis root mycobiome.</title>
        <authorList>
            <person name="Mesny F."/>
            <person name="Miyauchi S."/>
            <person name="Thiergart T."/>
            <person name="Pickel B."/>
            <person name="Atanasova L."/>
            <person name="Karlsson M."/>
            <person name="Huettel B."/>
            <person name="Barry K.W."/>
            <person name="Haridas S."/>
            <person name="Chen C."/>
            <person name="Bauer D."/>
            <person name="Andreopoulos W."/>
            <person name="Pangilinan J."/>
            <person name="LaButti K."/>
            <person name="Riley R."/>
            <person name="Lipzen A."/>
            <person name="Clum A."/>
            <person name="Drula E."/>
            <person name="Henrissat B."/>
            <person name="Kohler A."/>
            <person name="Grigoriev I.V."/>
            <person name="Martin F.M."/>
            <person name="Hacquard S."/>
        </authorList>
    </citation>
    <scope>NUCLEOTIDE SEQUENCE</scope>
    <source>
        <strain evidence="2">MPI-SDFR-AT-0068</strain>
    </source>
</reference>
<feature type="transmembrane region" description="Helical" evidence="1">
    <location>
        <begin position="47"/>
        <end position="69"/>
    </location>
</feature>
<accession>A0A8K0RNG8</accession>